<dbReference type="EMBL" id="JBFCZG010000005">
    <property type="protein sequence ID" value="KAL3422066.1"/>
    <property type="molecule type" value="Genomic_DNA"/>
</dbReference>
<protein>
    <submittedName>
        <fullName evidence="2">Uncharacterized protein</fullName>
    </submittedName>
</protein>
<evidence type="ECO:0000313" key="2">
    <source>
        <dbReference type="EMBL" id="KAL3422066.1"/>
    </source>
</evidence>
<gene>
    <name evidence="2" type="ORF">PVAG01_06222</name>
</gene>
<sequence>MDCLYEACDELETKEEVSADQVGADKKGSAVDREVPGKLLELGVTNGDGEGVIGIDDERAVDDDGMGTPIEEEPELPELDGLADIVDAVGTIGTVEVAEDDNPAEEVIPLGKVEENPTEDDAGPE</sequence>
<proteinExistence type="predicted"/>
<organism evidence="2 3">
    <name type="scientific">Phlyctema vagabunda</name>
    <dbReference type="NCBI Taxonomy" id="108571"/>
    <lineage>
        <taxon>Eukaryota</taxon>
        <taxon>Fungi</taxon>
        <taxon>Dikarya</taxon>
        <taxon>Ascomycota</taxon>
        <taxon>Pezizomycotina</taxon>
        <taxon>Leotiomycetes</taxon>
        <taxon>Helotiales</taxon>
        <taxon>Dermateaceae</taxon>
        <taxon>Phlyctema</taxon>
    </lineage>
</organism>
<evidence type="ECO:0000313" key="3">
    <source>
        <dbReference type="Proteomes" id="UP001629113"/>
    </source>
</evidence>
<feature type="compositionally biased region" description="Acidic residues" evidence="1">
    <location>
        <begin position="59"/>
        <end position="73"/>
    </location>
</feature>
<accession>A0ABR4PFF9</accession>
<name>A0ABR4PFF9_9HELO</name>
<reference evidence="2 3" key="1">
    <citation type="submission" date="2024-06" db="EMBL/GenBank/DDBJ databases">
        <title>Complete genome of Phlyctema vagabunda strain 19-DSS-EL-015.</title>
        <authorList>
            <person name="Fiorenzani C."/>
        </authorList>
    </citation>
    <scope>NUCLEOTIDE SEQUENCE [LARGE SCALE GENOMIC DNA]</scope>
    <source>
        <strain evidence="2 3">19-DSS-EL-015</strain>
    </source>
</reference>
<keyword evidence="3" id="KW-1185">Reference proteome</keyword>
<evidence type="ECO:0000256" key="1">
    <source>
        <dbReference type="SAM" id="MobiDB-lite"/>
    </source>
</evidence>
<comment type="caution">
    <text evidence="2">The sequence shown here is derived from an EMBL/GenBank/DDBJ whole genome shotgun (WGS) entry which is preliminary data.</text>
</comment>
<dbReference type="Proteomes" id="UP001629113">
    <property type="component" value="Unassembled WGS sequence"/>
</dbReference>
<feature type="region of interest" description="Disordered" evidence="1">
    <location>
        <begin position="50"/>
        <end position="73"/>
    </location>
</feature>